<gene>
    <name evidence="1" type="ORF">DSO57_1016889</name>
</gene>
<protein>
    <submittedName>
        <fullName evidence="1">Uncharacterized protein</fullName>
    </submittedName>
</protein>
<dbReference type="EMBL" id="QTSX02005040">
    <property type="protein sequence ID" value="KAJ9061812.1"/>
    <property type="molecule type" value="Genomic_DNA"/>
</dbReference>
<proteinExistence type="predicted"/>
<sequence length="150" mass="15821">MATVIIFSVDMGAVALKPHICKWVPVGHCTSINDCYKAIVEANNQASMGFCRTSDTPSQPCTTPGNGHNQVGCCQPRQQDNGTKRPLEGGAPDSADQGSGKSLGAVATRGLATPPDTSSQSLIAKNPCNYNIHEVKTLDVFQVHSDNPIL</sequence>
<reference evidence="1" key="1">
    <citation type="submission" date="2022-04" db="EMBL/GenBank/DDBJ databases">
        <title>Genome of the entomopathogenic fungus Entomophthora muscae.</title>
        <authorList>
            <person name="Elya C."/>
            <person name="Lovett B.R."/>
            <person name="Lee E."/>
            <person name="Macias A.M."/>
            <person name="Hajek A.E."/>
            <person name="De Bivort B.L."/>
            <person name="Kasson M.T."/>
            <person name="De Fine Licht H.H."/>
            <person name="Stajich J.E."/>
        </authorList>
    </citation>
    <scope>NUCLEOTIDE SEQUENCE</scope>
    <source>
        <strain evidence="1">Berkeley</strain>
    </source>
</reference>
<evidence type="ECO:0000313" key="2">
    <source>
        <dbReference type="Proteomes" id="UP001165960"/>
    </source>
</evidence>
<dbReference type="Proteomes" id="UP001165960">
    <property type="component" value="Unassembled WGS sequence"/>
</dbReference>
<organism evidence="1 2">
    <name type="scientific">Entomophthora muscae</name>
    <dbReference type="NCBI Taxonomy" id="34485"/>
    <lineage>
        <taxon>Eukaryota</taxon>
        <taxon>Fungi</taxon>
        <taxon>Fungi incertae sedis</taxon>
        <taxon>Zoopagomycota</taxon>
        <taxon>Entomophthoromycotina</taxon>
        <taxon>Entomophthoromycetes</taxon>
        <taxon>Entomophthorales</taxon>
        <taxon>Entomophthoraceae</taxon>
        <taxon>Entomophthora</taxon>
    </lineage>
</organism>
<name>A0ACC2SHQ1_9FUNG</name>
<evidence type="ECO:0000313" key="1">
    <source>
        <dbReference type="EMBL" id="KAJ9061812.1"/>
    </source>
</evidence>
<accession>A0ACC2SHQ1</accession>
<keyword evidence="2" id="KW-1185">Reference proteome</keyword>
<comment type="caution">
    <text evidence="1">The sequence shown here is derived from an EMBL/GenBank/DDBJ whole genome shotgun (WGS) entry which is preliminary data.</text>
</comment>